<gene>
    <name evidence="1" type="ORF">J3D65DRAFT_634313</name>
</gene>
<proteinExistence type="predicted"/>
<comment type="caution">
    <text evidence="1">The sequence shown here is derived from an EMBL/GenBank/DDBJ whole genome shotgun (WGS) entry which is preliminary data.</text>
</comment>
<protein>
    <submittedName>
        <fullName evidence="1">Uncharacterized protein</fullName>
    </submittedName>
</protein>
<dbReference type="GeneID" id="92034121"/>
<keyword evidence="2" id="KW-1185">Reference proteome</keyword>
<name>A0ABR1LEJ6_9PEZI</name>
<evidence type="ECO:0000313" key="2">
    <source>
        <dbReference type="Proteomes" id="UP001360953"/>
    </source>
</evidence>
<dbReference type="EMBL" id="JBBPEH010000010">
    <property type="protein sequence ID" value="KAK7533090.1"/>
    <property type="molecule type" value="Genomic_DNA"/>
</dbReference>
<sequence>MSLFLSFLSPSHASPSTTSPTPAPYWIPCSTVSRRHTFRHVRSSSFSRTACAGAAVAAFAHPAGTVGVARCAREVSECVMCLSPFLVFGACSTLRVSSVFLLRLRWVLGLRSSKCWRVVLTIWAQLVRSGRIELDRIDRRWARGEDPGIGRSAGSINFLVVILR</sequence>
<dbReference type="RefSeq" id="XP_066652483.1">
    <property type="nucleotide sequence ID" value="XM_066801215.1"/>
</dbReference>
<accession>A0ABR1LEJ6</accession>
<dbReference type="Proteomes" id="UP001360953">
    <property type="component" value="Unassembled WGS sequence"/>
</dbReference>
<organism evidence="1 2">
    <name type="scientific">Phyllosticta citribraziliensis</name>
    <dbReference type="NCBI Taxonomy" id="989973"/>
    <lineage>
        <taxon>Eukaryota</taxon>
        <taxon>Fungi</taxon>
        <taxon>Dikarya</taxon>
        <taxon>Ascomycota</taxon>
        <taxon>Pezizomycotina</taxon>
        <taxon>Dothideomycetes</taxon>
        <taxon>Dothideomycetes incertae sedis</taxon>
        <taxon>Botryosphaeriales</taxon>
        <taxon>Phyllostictaceae</taxon>
        <taxon>Phyllosticta</taxon>
    </lineage>
</organism>
<reference evidence="1 2" key="1">
    <citation type="submission" date="2024-04" db="EMBL/GenBank/DDBJ databases">
        <title>Phyllosticta paracitricarpa is synonymous to the EU quarantine fungus P. citricarpa based on phylogenomic analyses.</title>
        <authorList>
            <consortium name="Lawrence Berkeley National Laboratory"/>
            <person name="Van ingen-buijs V.A."/>
            <person name="Van westerhoven A.C."/>
            <person name="Haridas S."/>
            <person name="Skiadas P."/>
            <person name="Martin F."/>
            <person name="Groenewald J.Z."/>
            <person name="Crous P.W."/>
            <person name="Seidl M.F."/>
        </authorList>
    </citation>
    <scope>NUCLEOTIDE SEQUENCE [LARGE SCALE GENOMIC DNA]</scope>
    <source>
        <strain evidence="1 2">CPC 17464</strain>
    </source>
</reference>
<evidence type="ECO:0000313" key="1">
    <source>
        <dbReference type="EMBL" id="KAK7533090.1"/>
    </source>
</evidence>